<protein>
    <submittedName>
        <fullName evidence="1">Uncharacterized protein</fullName>
    </submittedName>
</protein>
<accession>A0A368S845</accession>
<reference evidence="1" key="1">
    <citation type="journal article" date="2012" name="Nat. Biotechnol.">
        <title>Reference genome sequence of the model plant Setaria.</title>
        <authorList>
            <person name="Bennetzen J.L."/>
            <person name="Schmutz J."/>
            <person name="Wang H."/>
            <person name="Percifield R."/>
            <person name="Hawkins J."/>
            <person name="Pontaroli A.C."/>
            <person name="Estep M."/>
            <person name="Feng L."/>
            <person name="Vaughn J.N."/>
            <person name="Grimwood J."/>
            <person name="Jenkins J."/>
            <person name="Barry K."/>
            <person name="Lindquist E."/>
            <person name="Hellsten U."/>
            <person name="Deshpande S."/>
            <person name="Wang X."/>
            <person name="Wu X."/>
            <person name="Mitros T."/>
            <person name="Triplett J."/>
            <person name="Yang X."/>
            <person name="Ye C.Y."/>
            <person name="Mauro-Herrera M."/>
            <person name="Wang L."/>
            <person name="Li P."/>
            <person name="Sharma M."/>
            <person name="Sharma R."/>
            <person name="Ronald P.C."/>
            <person name="Panaud O."/>
            <person name="Kellogg E.A."/>
            <person name="Brutnell T.P."/>
            <person name="Doust A.N."/>
            <person name="Tuskan G.A."/>
            <person name="Rokhsar D."/>
            <person name="Devos K.M."/>
        </authorList>
    </citation>
    <scope>NUCLEOTIDE SEQUENCE [LARGE SCALE GENOMIC DNA]</scope>
    <source>
        <strain evidence="1">Yugu1</strain>
    </source>
</reference>
<dbReference type="AlphaFoldDB" id="A0A368S845"/>
<reference evidence="1" key="2">
    <citation type="submission" date="2015-07" db="EMBL/GenBank/DDBJ databases">
        <authorList>
            <person name="Noorani M."/>
        </authorList>
    </citation>
    <scope>NUCLEOTIDE SEQUENCE</scope>
    <source>
        <strain evidence="1">Yugu1</strain>
    </source>
</reference>
<gene>
    <name evidence="1" type="ORF">SETIT_8G153800v2</name>
</gene>
<proteinExistence type="predicted"/>
<name>A0A368S845_SETIT</name>
<organism evidence="1">
    <name type="scientific">Setaria italica</name>
    <name type="common">Foxtail millet</name>
    <name type="synonym">Panicum italicum</name>
    <dbReference type="NCBI Taxonomy" id="4555"/>
    <lineage>
        <taxon>Eukaryota</taxon>
        <taxon>Viridiplantae</taxon>
        <taxon>Streptophyta</taxon>
        <taxon>Embryophyta</taxon>
        <taxon>Tracheophyta</taxon>
        <taxon>Spermatophyta</taxon>
        <taxon>Magnoliopsida</taxon>
        <taxon>Liliopsida</taxon>
        <taxon>Poales</taxon>
        <taxon>Poaceae</taxon>
        <taxon>PACMAD clade</taxon>
        <taxon>Panicoideae</taxon>
        <taxon>Panicodae</taxon>
        <taxon>Paniceae</taxon>
        <taxon>Cenchrinae</taxon>
        <taxon>Setaria</taxon>
    </lineage>
</organism>
<dbReference type="EMBL" id="CM003535">
    <property type="protein sequence ID" value="RCV38578.1"/>
    <property type="molecule type" value="Genomic_DNA"/>
</dbReference>
<sequence>MLRKGGGGMLGGARLRCHEPPHSLCHRLQIHAVPPLLELSMCCWVCIHPRHLRLYASCLQPRCLGMVGAIVAKRGFWVICNESSPLSAQGVPSISALSRQVPFCIILSDAVQRKHRARYAGRSSTSVWPDRGCYL</sequence>
<evidence type="ECO:0000313" key="1">
    <source>
        <dbReference type="EMBL" id="RCV38578.1"/>
    </source>
</evidence>